<name>X1IKX0_9ZZZZ</name>
<dbReference type="AlphaFoldDB" id="X1IKX0"/>
<accession>X1IKX0</accession>
<protein>
    <submittedName>
        <fullName evidence="1">Uncharacterized protein</fullName>
    </submittedName>
</protein>
<evidence type="ECO:0000313" key="1">
    <source>
        <dbReference type="EMBL" id="GAH69910.1"/>
    </source>
</evidence>
<feature type="non-terminal residue" evidence="1">
    <location>
        <position position="1"/>
    </location>
</feature>
<dbReference type="EMBL" id="BARU01033657">
    <property type="protein sequence ID" value="GAH69910.1"/>
    <property type="molecule type" value="Genomic_DNA"/>
</dbReference>
<gene>
    <name evidence="1" type="ORF">S03H2_52921</name>
</gene>
<proteinExistence type="predicted"/>
<comment type="caution">
    <text evidence="1">The sequence shown here is derived from an EMBL/GenBank/DDBJ whole genome shotgun (WGS) entry which is preliminary data.</text>
</comment>
<organism evidence="1">
    <name type="scientific">marine sediment metagenome</name>
    <dbReference type="NCBI Taxonomy" id="412755"/>
    <lineage>
        <taxon>unclassified sequences</taxon>
        <taxon>metagenomes</taxon>
        <taxon>ecological metagenomes</taxon>
    </lineage>
</organism>
<feature type="non-terminal residue" evidence="1">
    <location>
        <position position="258"/>
    </location>
</feature>
<reference evidence="1" key="1">
    <citation type="journal article" date="2014" name="Front. Microbiol.">
        <title>High frequency of phylogenetically diverse reductive dehalogenase-homologous genes in deep subseafloor sedimentary metagenomes.</title>
        <authorList>
            <person name="Kawai M."/>
            <person name="Futagami T."/>
            <person name="Toyoda A."/>
            <person name="Takaki Y."/>
            <person name="Nishi S."/>
            <person name="Hori S."/>
            <person name="Arai W."/>
            <person name="Tsubouchi T."/>
            <person name="Morono Y."/>
            <person name="Uchiyama I."/>
            <person name="Ito T."/>
            <person name="Fujiyama A."/>
            <person name="Inagaki F."/>
            <person name="Takami H."/>
        </authorList>
    </citation>
    <scope>NUCLEOTIDE SEQUENCE</scope>
    <source>
        <strain evidence="1">Expedition CK06-06</strain>
    </source>
</reference>
<sequence length="258" mass="30947">RFLYPRCKYEHKDNPYRRYRLSRSNTARTYKKILALKEACHLDKLKAINFELTFDKDLSNWLGPQPGGIDMAWRLLPKWLDNCLAPLMPEHSTMALWVTLHFWSTDDPKVYHFHFHGFLLNYVEMPASDDPEHPQSRPFRERPFPINEDGKRVPFTKADLKWLRWGSRKAQRQLAERHHVDCPSLNQDEETDFYVQYLDFNKEADVPRIINRLKYMKRPPIVDYAKASNKNPDYPWATEQILRYSTPMRTFGYARRLK</sequence>